<gene>
    <name evidence="2" type="ORF">GTQ38_01245</name>
</gene>
<evidence type="ECO:0000259" key="1">
    <source>
        <dbReference type="Pfam" id="PF06439"/>
    </source>
</evidence>
<organism evidence="2 3">
    <name type="scientific">Poritiphilus flavus</name>
    <dbReference type="NCBI Taxonomy" id="2697053"/>
    <lineage>
        <taxon>Bacteria</taxon>
        <taxon>Pseudomonadati</taxon>
        <taxon>Bacteroidota</taxon>
        <taxon>Flavobacteriia</taxon>
        <taxon>Flavobacteriales</taxon>
        <taxon>Flavobacteriaceae</taxon>
        <taxon>Poritiphilus</taxon>
    </lineage>
</organism>
<dbReference type="EMBL" id="WXYO01000001">
    <property type="protein sequence ID" value="NAS10607.1"/>
    <property type="molecule type" value="Genomic_DNA"/>
</dbReference>
<dbReference type="AlphaFoldDB" id="A0A6L9E7B0"/>
<reference evidence="2 3" key="1">
    <citation type="submission" date="2020-01" db="EMBL/GenBank/DDBJ databases">
        <title>Bacteria diversity of Porities sp.</title>
        <authorList>
            <person name="Wang G."/>
        </authorList>
    </citation>
    <scope>NUCLEOTIDE SEQUENCE [LARGE SCALE GENOMIC DNA]</scope>
    <source>
        <strain evidence="2 3">R33</strain>
    </source>
</reference>
<dbReference type="Gene3D" id="2.60.120.560">
    <property type="entry name" value="Exo-inulinase, domain 1"/>
    <property type="match status" value="1"/>
</dbReference>
<name>A0A6L9E7B0_9FLAO</name>
<dbReference type="GO" id="GO:0016787">
    <property type="term" value="F:hydrolase activity"/>
    <property type="evidence" value="ECO:0007669"/>
    <property type="project" value="InterPro"/>
</dbReference>
<evidence type="ECO:0000313" key="2">
    <source>
        <dbReference type="EMBL" id="NAS10607.1"/>
    </source>
</evidence>
<dbReference type="RefSeq" id="WP_161433406.1">
    <property type="nucleotide sequence ID" value="NZ_WXYO01000001.1"/>
</dbReference>
<dbReference type="Proteomes" id="UP000475249">
    <property type="component" value="Unassembled WGS sequence"/>
</dbReference>
<dbReference type="Pfam" id="PF06439">
    <property type="entry name" value="3keto-disac_hyd"/>
    <property type="match status" value="1"/>
</dbReference>
<evidence type="ECO:0000313" key="3">
    <source>
        <dbReference type="Proteomes" id="UP000475249"/>
    </source>
</evidence>
<protein>
    <submittedName>
        <fullName evidence="2">DUF1080 domain-containing protein</fullName>
    </submittedName>
</protein>
<sequence length="209" mass="24068">MKRRIIFPLALLFTFLTQGQSTKEWIPLFNGKDLKEWKASENPGTFSVVDGTIKAAGPRAHLFYQGELQNHEFKNFEFRCQVKTMPGSNSGIYFHTKYQEEGWPSKGYEVQVNNTQEDWRRTGSLYGIIDTRETYVKDNEWYTESITVTDKRIVVKINDIVIVDYTEPEDPVRGEGGKARILSQGTFALQGHDPGSTVFYKDIEVRILE</sequence>
<dbReference type="InterPro" id="IPR010496">
    <property type="entry name" value="AL/BT2_dom"/>
</dbReference>
<comment type="caution">
    <text evidence="2">The sequence shown here is derived from an EMBL/GenBank/DDBJ whole genome shotgun (WGS) entry which is preliminary data.</text>
</comment>
<keyword evidence="3" id="KW-1185">Reference proteome</keyword>
<proteinExistence type="predicted"/>
<accession>A0A6L9E7B0</accession>
<feature type="domain" description="3-keto-alpha-glucoside-1,2-lyase/3-keto-2-hydroxy-glucal hydratase" evidence="1">
    <location>
        <begin position="24"/>
        <end position="206"/>
    </location>
</feature>